<comment type="subcellular location">
    <subcellularLocation>
        <location evidence="1">Membrane</location>
        <topology evidence="1">Multi-pass membrane protein</topology>
    </subcellularLocation>
</comment>
<evidence type="ECO:0000313" key="8">
    <source>
        <dbReference type="EMBL" id="RXR29222.1"/>
    </source>
</evidence>
<feature type="transmembrane region" description="Helical" evidence="6">
    <location>
        <begin position="246"/>
        <end position="266"/>
    </location>
</feature>
<feature type="transmembrane region" description="Helical" evidence="6">
    <location>
        <begin position="107"/>
        <end position="126"/>
    </location>
</feature>
<dbReference type="RefSeq" id="WP_129403867.1">
    <property type="nucleotide sequence ID" value="NZ_SBKP01000005.1"/>
</dbReference>
<keyword evidence="3 6" id="KW-0812">Transmembrane</keyword>
<feature type="transmembrane region" description="Helical" evidence="6">
    <location>
        <begin position="133"/>
        <end position="152"/>
    </location>
</feature>
<gene>
    <name evidence="8" type="ORF">EQG66_06950</name>
</gene>
<dbReference type="InterPro" id="IPR037185">
    <property type="entry name" value="EmrE-like"/>
</dbReference>
<dbReference type="PANTHER" id="PTHR22911">
    <property type="entry name" value="ACYL-MALONYL CONDENSING ENZYME-RELATED"/>
    <property type="match status" value="1"/>
</dbReference>
<dbReference type="InterPro" id="IPR000620">
    <property type="entry name" value="EamA_dom"/>
</dbReference>
<evidence type="ECO:0000259" key="7">
    <source>
        <dbReference type="Pfam" id="PF00892"/>
    </source>
</evidence>
<evidence type="ECO:0000256" key="6">
    <source>
        <dbReference type="SAM" id="Phobius"/>
    </source>
</evidence>
<evidence type="ECO:0000256" key="5">
    <source>
        <dbReference type="ARBA" id="ARBA00023136"/>
    </source>
</evidence>
<dbReference type="PANTHER" id="PTHR22911:SF6">
    <property type="entry name" value="SOLUTE CARRIER FAMILY 35 MEMBER G1"/>
    <property type="match status" value="1"/>
</dbReference>
<keyword evidence="4 6" id="KW-1133">Transmembrane helix</keyword>
<organism evidence="8 9">
    <name type="scientific">Sphingobium fluviale</name>
    <dbReference type="NCBI Taxonomy" id="2506423"/>
    <lineage>
        <taxon>Bacteria</taxon>
        <taxon>Pseudomonadati</taxon>
        <taxon>Pseudomonadota</taxon>
        <taxon>Alphaproteobacteria</taxon>
        <taxon>Sphingomonadales</taxon>
        <taxon>Sphingomonadaceae</taxon>
        <taxon>Sphingobium</taxon>
    </lineage>
</organism>
<evidence type="ECO:0000256" key="2">
    <source>
        <dbReference type="ARBA" id="ARBA00009853"/>
    </source>
</evidence>
<dbReference type="AlphaFoldDB" id="A0A4Q1KI38"/>
<dbReference type="SUPFAM" id="SSF103481">
    <property type="entry name" value="Multidrug resistance efflux transporter EmrE"/>
    <property type="match status" value="2"/>
</dbReference>
<feature type="transmembrane region" description="Helical" evidence="6">
    <location>
        <begin position="216"/>
        <end position="234"/>
    </location>
</feature>
<protein>
    <submittedName>
        <fullName evidence="8">DMT family transporter</fullName>
    </submittedName>
</protein>
<name>A0A4Q1KI38_9SPHN</name>
<accession>A0A4Q1KI38</accession>
<dbReference type="Pfam" id="PF00892">
    <property type="entry name" value="EamA"/>
    <property type="match status" value="2"/>
</dbReference>
<feature type="transmembrane region" description="Helical" evidence="6">
    <location>
        <begin position="84"/>
        <end position="101"/>
    </location>
</feature>
<feature type="transmembrane region" description="Helical" evidence="6">
    <location>
        <begin position="158"/>
        <end position="178"/>
    </location>
</feature>
<feature type="transmembrane region" description="Helical" evidence="6">
    <location>
        <begin position="190"/>
        <end position="210"/>
    </location>
</feature>
<reference evidence="9" key="1">
    <citation type="submission" date="2019-01" db="EMBL/GenBank/DDBJ databases">
        <title>Cytophagaceae bacterium strain CAR-16.</title>
        <authorList>
            <person name="Chen W.-M."/>
        </authorList>
    </citation>
    <scope>NUCLEOTIDE SEQUENCE [LARGE SCALE GENOMIC DNA]</scope>
    <source>
        <strain evidence="9">CHR27</strain>
    </source>
</reference>
<evidence type="ECO:0000256" key="1">
    <source>
        <dbReference type="ARBA" id="ARBA00004141"/>
    </source>
</evidence>
<feature type="domain" description="EamA" evidence="7">
    <location>
        <begin position="159"/>
        <end position="289"/>
    </location>
</feature>
<dbReference type="EMBL" id="SBKP01000005">
    <property type="protein sequence ID" value="RXR29222.1"/>
    <property type="molecule type" value="Genomic_DNA"/>
</dbReference>
<dbReference type="OrthoDB" id="9812899at2"/>
<dbReference type="Proteomes" id="UP000290958">
    <property type="component" value="Unassembled WGS sequence"/>
</dbReference>
<keyword evidence="5 6" id="KW-0472">Membrane</keyword>
<proteinExistence type="inferred from homology"/>
<sequence length="307" mass="33070">MPPSAMPHRETRPIYAVTLRLLAMLAGAIMFASVKWLSEHGVHIVETLFFRQLFGIPIALAGVMLGPGLGALKTRNFSGHVSRATLGSLGMVLNFGGYILLPLAEATTIGFTMPIFATLLSVLFLGERPGVHRWAAVIIGFMGVVVIVGPGHHTGVTSLGIAVAASAAIVTACVSLLLRQLSHTEESSVIVFYFTLLPLPFLGLAMLWFGQAHDTATWGMLLVLGLVGGLAQLLMTSSLRWGPVSLVLPMDYSALLWSTLLGWLIWQAWPGPSTWVGAAIIAGSSLYILWRERVNHRQSIDREISVP</sequence>
<evidence type="ECO:0000256" key="3">
    <source>
        <dbReference type="ARBA" id="ARBA00022692"/>
    </source>
</evidence>
<feature type="transmembrane region" description="Helical" evidence="6">
    <location>
        <begin position="12"/>
        <end position="34"/>
    </location>
</feature>
<comment type="similarity">
    <text evidence="2">Belongs to the drug/metabolite transporter (DMT) superfamily. 10 TMS drug/metabolite exporter (DME) (TC 2.A.7.3) family.</text>
</comment>
<keyword evidence="9" id="KW-1185">Reference proteome</keyword>
<evidence type="ECO:0000313" key="9">
    <source>
        <dbReference type="Proteomes" id="UP000290958"/>
    </source>
</evidence>
<feature type="domain" description="EamA" evidence="7">
    <location>
        <begin position="17"/>
        <end position="148"/>
    </location>
</feature>
<dbReference type="GO" id="GO:0016020">
    <property type="term" value="C:membrane"/>
    <property type="evidence" value="ECO:0007669"/>
    <property type="project" value="UniProtKB-SubCell"/>
</dbReference>
<comment type="caution">
    <text evidence="8">The sequence shown here is derived from an EMBL/GenBank/DDBJ whole genome shotgun (WGS) entry which is preliminary data.</text>
</comment>
<feature type="transmembrane region" description="Helical" evidence="6">
    <location>
        <begin position="54"/>
        <end position="72"/>
    </location>
</feature>
<feature type="transmembrane region" description="Helical" evidence="6">
    <location>
        <begin position="272"/>
        <end position="290"/>
    </location>
</feature>
<evidence type="ECO:0000256" key="4">
    <source>
        <dbReference type="ARBA" id="ARBA00022989"/>
    </source>
</evidence>